<dbReference type="InterPro" id="IPR051593">
    <property type="entry name" value="Ergosterol_Biosynth_ERG27"/>
</dbReference>
<accession>A0ABR4LNG4</accession>
<dbReference type="SUPFAM" id="SSF51735">
    <property type="entry name" value="NAD(P)-binding Rossmann-fold domains"/>
    <property type="match status" value="1"/>
</dbReference>
<dbReference type="PANTHER" id="PTHR43647:SF4">
    <property type="entry name" value="KETOREDUCTASE (KR) DOMAIN-CONTAINING PROTEIN"/>
    <property type="match status" value="1"/>
</dbReference>
<dbReference type="EMBL" id="JBFXLQ010000027">
    <property type="protein sequence ID" value="KAL2866071.1"/>
    <property type="molecule type" value="Genomic_DNA"/>
</dbReference>
<dbReference type="GeneID" id="98149472"/>
<proteinExistence type="predicted"/>
<dbReference type="RefSeq" id="XP_070885050.1">
    <property type="nucleotide sequence ID" value="XM_071034400.1"/>
</dbReference>
<dbReference type="PANTHER" id="PTHR43647">
    <property type="entry name" value="DEHYDROGENASE"/>
    <property type="match status" value="1"/>
</dbReference>
<comment type="caution">
    <text evidence="1">The sequence shown here is derived from an EMBL/GenBank/DDBJ whole genome shotgun (WGS) entry which is preliminary data.</text>
</comment>
<sequence length="336" mass="36775">MAGTVILTGANGSLALGFVESFLALYPQHTLVAAVRNASPEKDPNTAKLIHLISKHPKADVRVEALDLGNLAGVRAFTDKIAARVSSKELPRISAIICNASAWSLEAGQKYTSDGYDASFQVCHLAHYLLVLKLLGSMDTTAGRVVMLGSVTHYAERPNPLSSLTAQIPDKIEELVKPKPDPPKLVHDRGFQRYASAKLANVLFMGDLNRRLQEDPKLSNITVTAMDPGGLTDSRAQTQQKAGVRFLMAILNFLMPILKHFTTAMRASKDSGQDLAALSLGTDFQGKRGYYVGLKKENGSTVSQDQDIQRRLWEACWRWSGLRPEETALQNASKEF</sequence>
<organism evidence="1 2">
    <name type="scientific">Aspergillus lucknowensis</name>
    <dbReference type="NCBI Taxonomy" id="176173"/>
    <lineage>
        <taxon>Eukaryota</taxon>
        <taxon>Fungi</taxon>
        <taxon>Dikarya</taxon>
        <taxon>Ascomycota</taxon>
        <taxon>Pezizomycotina</taxon>
        <taxon>Eurotiomycetes</taxon>
        <taxon>Eurotiomycetidae</taxon>
        <taxon>Eurotiales</taxon>
        <taxon>Aspergillaceae</taxon>
        <taxon>Aspergillus</taxon>
        <taxon>Aspergillus subgen. Nidulantes</taxon>
    </lineage>
</organism>
<name>A0ABR4LNG4_9EURO</name>
<dbReference type="Proteomes" id="UP001610432">
    <property type="component" value="Unassembled WGS sequence"/>
</dbReference>
<evidence type="ECO:0000313" key="1">
    <source>
        <dbReference type="EMBL" id="KAL2866071.1"/>
    </source>
</evidence>
<dbReference type="InterPro" id="IPR036291">
    <property type="entry name" value="NAD(P)-bd_dom_sf"/>
</dbReference>
<protein>
    <submittedName>
        <fullName evidence="1">Uncharacterized protein</fullName>
    </submittedName>
</protein>
<gene>
    <name evidence="1" type="ORF">BJX67DRAFT_388767</name>
</gene>
<dbReference type="Gene3D" id="3.40.50.720">
    <property type="entry name" value="NAD(P)-binding Rossmann-like Domain"/>
    <property type="match status" value="1"/>
</dbReference>
<reference evidence="1 2" key="1">
    <citation type="submission" date="2024-07" db="EMBL/GenBank/DDBJ databases">
        <title>Section-level genome sequencing and comparative genomics of Aspergillus sections Usti and Cavernicolus.</title>
        <authorList>
            <consortium name="Lawrence Berkeley National Laboratory"/>
            <person name="Nybo J.L."/>
            <person name="Vesth T.C."/>
            <person name="Theobald S."/>
            <person name="Frisvad J.C."/>
            <person name="Larsen T.O."/>
            <person name="Kjaerboelling I."/>
            <person name="Rothschild-Mancinelli K."/>
            <person name="Lyhne E.K."/>
            <person name="Kogle M.E."/>
            <person name="Barry K."/>
            <person name="Clum A."/>
            <person name="Na H."/>
            <person name="Ledsgaard L."/>
            <person name="Lin J."/>
            <person name="Lipzen A."/>
            <person name="Kuo A."/>
            <person name="Riley R."/>
            <person name="Mondo S."/>
            <person name="Labutti K."/>
            <person name="Haridas S."/>
            <person name="Pangalinan J."/>
            <person name="Salamov A.A."/>
            <person name="Simmons B.A."/>
            <person name="Magnuson J.K."/>
            <person name="Chen J."/>
            <person name="Drula E."/>
            <person name="Henrissat B."/>
            <person name="Wiebenga A."/>
            <person name="Lubbers R.J."/>
            <person name="Gomes A.C."/>
            <person name="Macurrencykelacurrency M.R."/>
            <person name="Stajich J."/>
            <person name="Grigoriev I.V."/>
            <person name="Mortensen U.H."/>
            <person name="De Vries R.P."/>
            <person name="Baker S.E."/>
            <person name="Andersen M.R."/>
        </authorList>
    </citation>
    <scope>NUCLEOTIDE SEQUENCE [LARGE SCALE GENOMIC DNA]</scope>
    <source>
        <strain evidence="1 2">CBS 449.75</strain>
    </source>
</reference>
<keyword evidence="2" id="KW-1185">Reference proteome</keyword>
<evidence type="ECO:0000313" key="2">
    <source>
        <dbReference type="Proteomes" id="UP001610432"/>
    </source>
</evidence>